<reference evidence="4" key="1">
    <citation type="submission" date="2022-08" db="UniProtKB">
        <authorList>
            <consortium name="EnsemblMetazoa"/>
        </authorList>
    </citation>
    <scope>IDENTIFICATION</scope>
    <source>
        <strain evidence="4">05x7-T-G4-1.051#20</strain>
    </source>
</reference>
<dbReference type="AlphaFoldDB" id="A0A8W8M4N8"/>
<evidence type="ECO:0000313" key="5">
    <source>
        <dbReference type="Proteomes" id="UP000005408"/>
    </source>
</evidence>
<proteinExistence type="predicted"/>
<evidence type="ECO:0000256" key="3">
    <source>
        <dbReference type="SAM" id="MobiDB-lite"/>
    </source>
</evidence>
<dbReference type="InterPro" id="IPR011042">
    <property type="entry name" value="6-blade_b-propeller_TolB-like"/>
</dbReference>
<keyword evidence="1" id="KW-0677">Repeat</keyword>
<feature type="repeat" description="NHL" evidence="2">
    <location>
        <begin position="281"/>
        <end position="309"/>
    </location>
</feature>
<dbReference type="Proteomes" id="UP000005408">
    <property type="component" value="Unassembled WGS sequence"/>
</dbReference>
<protein>
    <recommendedName>
        <fullName evidence="6">Tripartite motif-containing protein 2</fullName>
    </recommendedName>
</protein>
<dbReference type="Gene3D" id="2.120.10.30">
    <property type="entry name" value="TolB, C-terminal domain"/>
    <property type="match status" value="1"/>
</dbReference>
<evidence type="ECO:0000313" key="4">
    <source>
        <dbReference type="EnsemblMetazoa" id="G31282.1:cds"/>
    </source>
</evidence>
<organism evidence="4 5">
    <name type="scientific">Magallana gigas</name>
    <name type="common">Pacific oyster</name>
    <name type="synonym">Crassostrea gigas</name>
    <dbReference type="NCBI Taxonomy" id="29159"/>
    <lineage>
        <taxon>Eukaryota</taxon>
        <taxon>Metazoa</taxon>
        <taxon>Spiralia</taxon>
        <taxon>Lophotrochozoa</taxon>
        <taxon>Mollusca</taxon>
        <taxon>Bivalvia</taxon>
        <taxon>Autobranchia</taxon>
        <taxon>Pteriomorphia</taxon>
        <taxon>Ostreida</taxon>
        <taxon>Ostreoidea</taxon>
        <taxon>Ostreidae</taxon>
        <taxon>Magallana</taxon>
    </lineage>
</organism>
<accession>A0A8W8M4N8</accession>
<dbReference type="PROSITE" id="PS51125">
    <property type="entry name" value="NHL"/>
    <property type="match status" value="1"/>
</dbReference>
<name>A0A8W8M4N8_MAGGI</name>
<keyword evidence="5" id="KW-1185">Reference proteome</keyword>
<evidence type="ECO:0000256" key="2">
    <source>
        <dbReference type="PROSITE-ProRule" id="PRU00504"/>
    </source>
</evidence>
<feature type="region of interest" description="Disordered" evidence="3">
    <location>
        <begin position="14"/>
        <end position="54"/>
    </location>
</feature>
<evidence type="ECO:0000256" key="1">
    <source>
        <dbReference type="ARBA" id="ARBA00022737"/>
    </source>
</evidence>
<dbReference type="EnsemblMetazoa" id="G31282.1">
    <property type="protein sequence ID" value="G31282.1:cds"/>
    <property type="gene ID" value="G31282"/>
</dbReference>
<evidence type="ECO:0008006" key="6">
    <source>
        <dbReference type="Google" id="ProtNLM"/>
    </source>
</evidence>
<sequence length="356" mass="40177">MFTFIPERVDKLEETADCSPSKRKKTSKERVDKLEETADCSPSKRKKTSKDMQHIQTRQNANQIIALQRRNIGDLSSVPLYLKSPALELSIDVPDMLLIHHITSIKSDRLWLGGISYKKEDILKQVDSSGNVIETINDADISLGNFAMTQKGELLYLEKGCNKVQKKTPKGTTTIITTSKDENIRALFSSQITGDLLVGVHKFQTKAGKLTRYDKTGAKIQDIEVDNHGKTLYSYPVYIAENRNGDIVTVDSTTNKVVLVDKLGGYRDYYKGQSPKKREFNPHGVCTDVHGHIMVVDYSSGSIHLLDQDLHFLTLLMTKEQHNLKSASALFVDEKHHLYVGSENGRINVYKYLKDM</sequence>
<dbReference type="SUPFAM" id="SSF63829">
    <property type="entry name" value="Calcium-dependent phosphotriesterase"/>
    <property type="match status" value="1"/>
</dbReference>
<dbReference type="InterPro" id="IPR001258">
    <property type="entry name" value="NHL_repeat"/>
</dbReference>